<keyword evidence="2" id="KW-0333">Golgi apparatus</keyword>
<evidence type="ECO:0000313" key="6">
    <source>
        <dbReference type="Proteomes" id="UP000198280"/>
    </source>
</evidence>
<dbReference type="GO" id="GO:0005737">
    <property type="term" value="C:cytoplasm"/>
    <property type="evidence" value="ECO:0007669"/>
    <property type="project" value="UniProtKB-ARBA"/>
</dbReference>
<keyword evidence="4" id="KW-0472">Membrane</keyword>
<evidence type="ECO:0000256" key="3">
    <source>
        <dbReference type="ARBA" id="ARBA00023121"/>
    </source>
</evidence>
<dbReference type="Gene3D" id="1.10.3630.10">
    <property type="entry name" value="yeast vps74-n-term truncation variant domain like"/>
    <property type="match status" value="1"/>
</dbReference>
<name>A0A239N0V6_9ACTN</name>
<dbReference type="RefSeq" id="WP_089228200.1">
    <property type="nucleotide sequence ID" value="NZ_FZOF01000029.1"/>
</dbReference>
<dbReference type="InterPro" id="IPR008628">
    <property type="entry name" value="GPP34-like"/>
</dbReference>
<evidence type="ECO:0000256" key="1">
    <source>
        <dbReference type="ARBA" id="ARBA00004255"/>
    </source>
</evidence>
<dbReference type="OrthoDB" id="3871310at2"/>
<keyword evidence="3" id="KW-0446">Lipid-binding</keyword>
<evidence type="ECO:0000256" key="4">
    <source>
        <dbReference type="ARBA" id="ARBA00023136"/>
    </source>
</evidence>
<reference evidence="5 6" key="1">
    <citation type="submission" date="2017-06" db="EMBL/GenBank/DDBJ databases">
        <authorList>
            <person name="Kim H.J."/>
            <person name="Triplett B.A."/>
        </authorList>
    </citation>
    <scope>NUCLEOTIDE SEQUENCE [LARGE SCALE GENOMIC DNA]</scope>
    <source>
        <strain evidence="5 6">CGMCC 4.1858</strain>
    </source>
</reference>
<proteinExistence type="predicted"/>
<accession>A0A239N0V6</accession>
<evidence type="ECO:0000313" key="5">
    <source>
        <dbReference type="EMBL" id="SNT48054.1"/>
    </source>
</evidence>
<dbReference type="Pfam" id="PF05719">
    <property type="entry name" value="GPP34"/>
    <property type="match status" value="1"/>
</dbReference>
<sequence>MSTPQDLMIVSMDVASSPPVEPGDLSLALAGAEVIDLLGARAVTLDGDRLVPVAGPVTGDHLLDQAASALADQAPYESVEDWLWRRGRNLSSVYRAGLRATGLTAVNSPRWRPWVTGEPVLLDSPERGAALARWTSGEPVLSALAAAAGISGERGEGAPSAGEVTDDAVATVLAAVHDAVEELQSVRQRKDVEQAAFDNIWRA</sequence>
<organism evidence="5 6">
    <name type="scientific">Actinacidiphila glaucinigra</name>
    <dbReference type="NCBI Taxonomy" id="235986"/>
    <lineage>
        <taxon>Bacteria</taxon>
        <taxon>Bacillati</taxon>
        <taxon>Actinomycetota</taxon>
        <taxon>Actinomycetes</taxon>
        <taxon>Kitasatosporales</taxon>
        <taxon>Streptomycetaceae</taxon>
        <taxon>Actinacidiphila</taxon>
    </lineage>
</organism>
<evidence type="ECO:0000256" key="2">
    <source>
        <dbReference type="ARBA" id="ARBA00023034"/>
    </source>
</evidence>
<dbReference type="EMBL" id="FZOF01000029">
    <property type="protein sequence ID" value="SNT48054.1"/>
    <property type="molecule type" value="Genomic_DNA"/>
</dbReference>
<gene>
    <name evidence="5" type="ORF">SAMN05216252_12973</name>
</gene>
<dbReference type="GO" id="GO:0012505">
    <property type="term" value="C:endomembrane system"/>
    <property type="evidence" value="ECO:0007669"/>
    <property type="project" value="UniProtKB-ARBA"/>
</dbReference>
<keyword evidence="6" id="KW-1185">Reference proteome</keyword>
<dbReference type="Proteomes" id="UP000198280">
    <property type="component" value="Unassembled WGS sequence"/>
</dbReference>
<protein>
    <submittedName>
        <fullName evidence="5">Golgi phosphoprotein 3 (GPP34)</fullName>
    </submittedName>
</protein>
<dbReference type="GO" id="GO:0070273">
    <property type="term" value="F:phosphatidylinositol-4-phosphate binding"/>
    <property type="evidence" value="ECO:0007669"/>
    <property type="project" value="InterPro"/>
</dbReference>
<dbReference type="AlphaFoldDB" id="A0A239N0V6"/>
<dbReference type="InterPro" id="IPR038261">
    <property type="entry name" value="GPP34-like_sf"/>
</dbReference>
<comment type="subcellular location">
    <subcellularLocation>
        <location evidence="1">Golgi apparatus membrane</location>
        <topology evidence="1">Peripheral membrane protein</topology>
        <orientation evidence="1">Cytoplasmic side</orientation>
    </subcellularLocation>
</comment>